<dbReference type="Proteomes" id="UP000324222">
    <property type="component" value="Unassembled WGS sequence"/>
</dbReference>
<dbReference type="AlphaFoldDB" id="A0A5B7E8U9"/>
<protein>
    <submittedName>
        <fullName evidence="1">Uncharacterized protein</fullName>
    </submittedName>
</protein>
<dbReference type="EMBL" id="VSRR010002135">
    <property type="protein sequence ID" value="MPC29787.1"/>
    <property type="molecule type" value="Genomic_DNA"/>
</dbReference>
<accession>A0A5B7E8U9</accession>
<comment type="caution">
    <text evidence="1">The sequence shown here is derived from an EMBL/GenBank/DDBJ whole genome shotgun (WGS) entry which is preliminary data.</text>
</comment>
<proteinExistence type="predicted"/>
<sequence length="240" mass="25958">MTPGTVTPGTVTPGTVTSDKVTVGTAPPLYYEPCTPLGTGRRVSPICRYLGCRGEGRCLAFSVLTATGEGKWRAACVPRYLRLPLTTLISPQRNSLTVMVLKIIVCVACVQAVAVGIVSAKSLWVQPRHPFPYAAEKTSLIGRIGPHDARHPDRLHHHAGRLSNAFSARHGGKGSLDGCALCPASHDISPCAVRLFSRTDLDVFASYLDYFSQALWERAYHFTSAPMILASFPFSSRVFS</sequence>
<evidence type="ECO:0000313" key="2">
    <source>
        <dbReference type="Proteomes" id="UP000324222"/>
    </source>
</evidence>
<name>A0A5B7E8U9_PORTR</name>
<organism evidence="1 2">
    <name type="scientific">Portunus trituberculatus</name>
    <name type="common">Swimming crab</name>
    <name type="synonym">Neptunus trituberculatus</name>
    <dbReference type="NCBI Taxonomy" id="210409"/>
    <lineage>
        <taxon>Eukaryota</taxon>
        <taxon>Metazoa</taxon>
        <taxon>Ecdysozoa</taxon>
        <taxon>Arthropoda</taxon>
        <taxon>Crustacea</taxon>
        <taxon>Multicrustacea</taxon>
        <taxon>Malacostraca</taxon>
        <taxon>Eumalacostraca</taxon>
        <taxon>Eucarida</taxon>
        <taxon>Decapoda</taxon>
        <taxon>Pleocyemata</taxon>
        <taxon>Brachyura</taxon>
        <taxon>Eubrachyura</taxon>
        <taxon>Portunoidea</taxon>
        <taxon>Portunidae</taxon>
        <taxon>Portuninae</taxon>
        <taxon>Portunus</taxon>
    </lineage>
</organism>
<keyword evidence="2" id="KW-1185">Reference proteome</keyword>
<reference evidence="1 2" key="1">
    <citation type="submission" date="2019-05" db="EMBL/GenBank/DDBJ databases">
        <title>Another draft genome of Portunus trituberculatus and its Hox gene families provides insights of decapod evolution.</title>
        <authorList>
            <person name="Jeong J.-H."/>
            <person name="Song I."/>
            <person name="Kim S."/>
            <person name="Choi T."/>
            <person name="Kim D."/>
            <person name="Ryu S."/>
            <person name="Kim W."/>
        </authorList>
    </citation>
    <scope>NUCLEOTIDE SEQUENCE [LARGE SCALE GENOMIC DNA]</scope>
    <source>
        <tissue evidence="1">Muscle</tissue>
    </source>
</reference>
<gene>
    <name evidence="1" type="ORF">E2C01_023036</name>
</gene>
<evidence type="ECO:0000313" key="1">
    <source>
        <dbReference type="EMBL" id="MPC29787.1"/>
    </source>
</evidence>